<feature type="non-terminal residue" evidence="1">
    <location>
        <position position="70"/>
    </location>
</feature>
<protein>
    <submittedName>
        <fullName evidence="1">Uncharacterized protein</fullName>
    </submittedName>
</protein>
<dbReference type="EMBL" id="KN827212">
    <property type="protein sequence ID" value="KIK76952.1"/>
    <property type="molecule type" value="Genomic_DNA"/>
</dbReference>
<dbReference type="AlphaFoldDB" id="A0A0D0C164"/>
<evidence type="ECO:0000313" key="2">
    <source>
        <dbReference type="Proteomes" id="UP000054538"/>
    </source>
</evidence>
<proteinExistence type="predicted"/>
<reference evidence="2" key="2">
    <citation type="submission" date="2015-01" db="EMBL/GenBank/DDBJ databases">
        <title>Evolutionary Origins and Diversification of the Mycorrhizal Mutualists.</title>
        <authorList>
            <consortium name="DOE Joint Genome Institute"/>
            <consortium name="Mycorrhizal Genomics Consortium"/>
            <person name="Kohler A."/>
            <person name="Kuo A."/>
            <person name="Nagy L.G."/>
            <person name="Floudas D."/>
            <person name="Copeland A."/>
            <person name="Barry K.W."/>
            <person name="Cichocki N."/>
            <person name="Veneault-Fourrey C."/>
            <person name="LaButti K."/>
            <person name="Lindquist E.A."/>
            <person name="Lipzen A."/>
            <person name="Lundell T."/>
            <person name="Morin E."/>
            <person name="Murat C."/>
            <person name="Riley R."/>
            <person name="Ohm R."/>
            <person name="Sun H."/>
            <person name="Tunlid A."/>
            <person name="Henrissat B."/>
            <person name="Grigoriev I.V."/>
            <person name="Hibbett D.S."/>
            <person name="Martin F."/>
        </authorList>
    </citation>
    <scope>NUCLEOTIDE SEQUENCE [LARGE SCALE GENOMIC DNA]</scope>
    <source>
        <strain evidence="2">Ve08.2h10</strain>
    </source>
</reference>
<dbReference type="HOGENOM" id="CLU_157667_2_1_1"/>
<accession>A0A0D0C164</accession>
<sequence length="70" mass="7866">NIFCTVNVQQDCASSGAVCDKLRDMQVQQEHSEIMKKKLVIVHASTNMFLLNIHALHNYQRTAAAIPEVI</sequence>
<keyword evidence="2" id="KW-1185">Reference proteome</keyword>
<gene>
    <name evidence="1" type="ORF">PAXRUDRAFT_47536</name>
</gene>
<dbReference type="OrthoDB" id="3264327at2759"/>
<dbReference type="Proteomes" id="UP000054538">
    <property type="component" value="Unassembled WGS sequence"/>
</dbReference>
<evidence type="ECO:0000313" key="1">
    <source>
        <dbReference type="EMBL" id="KIK76952.1"/>
    </source>
</evidence>
<reference evidence="1 2" key="1">
    <citation type="submission" date="2014-04" db="EMBL/GenBank/DDBJ databases">
        <authorList>
            <consortium name="DOE Joint Genome Institute"/>
            <person name="Kuo A."/>
            <person name="Kohler A."/>
            <person name="Jargeat P."/>
            <person name="Nagy L.G."/>
            <person name="Floudas D."/>
            <person name="Copeland A."/>
            <person name="Barry K.W."/>
            <person name="Cichocki N."/>
            <person name="Veneault-Fourrey C."/>
            <person name="LaButti K."/>
            <person name="Lindquist E.A."/>
            <person name="Lipzen A."/>
            <person name="Lundell T."/>
            <person name="Morin E."/>
            <person name="Murat C."/>
            <person name="Sun H."/>
            <person name="Tunlid A."/>
            <person name="Henrissat B."/>
            <person name="Grigoriev I.V."/>
            <person name="Hibbett D.S."/>
            <person name="Martin F."/>
            <person name="Nordberg H.P."/>
            <person name="Cantor M.N."/>
            <person name="Hua S.X."/>
        </authorList>
    </citation>
    <scope>NUCLEOTIDE SEQUENCE [LARGE SCALE GENOMIC DNA]</scope>
    <source>
        <strain evidence="1 2">Ve08.2h10</strain>
    </source>
</reference>
<organism evidence="1 2">
    <name type="scientific">Paxillus rubicundulus Ve08.2h10</name>
    <dbReference type="NCBI Taxonomy" id="930991"/>
    <lineage>
        <taxon>Eukaryota</taxon>
        <taxon>Fungi</taxon>
        <taxon>Dikarya</taxon>
        <taxon>Basidiomycota</taxon>
        <taxon>Agaricomycotina</taxon>
        <taxon>Agaricomycetes</taxon>
        <taxon>Agaricomycetidae</taxon>
        <taxon>Boletales</taxon>
        <taxon>Paxilineae</taxon>
        <taxon>Paxillaceae</taxon>
        <taxon>Paxillus</taxon>
    </lineage>
</organism>
<name>A0A0D0C164_9AGAM</name>
<dbReference type="InParanoid" id="A0A0D0C164"/>
<feature type="non-terminal residue" evidence="1">
    <location>
        <position position="1"/>
    </location>
</feature>